<gene>
    <name evidence="2" type="ORF">NWP17_06380</name>
</gene>
<accession>A0AA43GRM5</accession>
<proteinExistence type="predicted"/>
<protein>
    <submittedName>
        <fullName evidence="2">Biotin carboxylase</fullName>
    </submittedName>
</protein>
<feature type="transmembrane region" description="Helical" evidence="1">
    <location>
        <begin position="12"/>
        <end position="31"/>
    </location>
</feature>
<organism evidence="2 3">
    <name type="scientific">Chrysosporum bergii ANA360D</name>
    <dbReference type="NCBI Taxonomy" id="617107"/>
    <lineage>
        <taxon>Bacteria</taxon>
        <taxon>Bacillati</taxon>
        <taxon>Cyanobacteriota</taxon>
        <taxon>Cyanophyceae</taxon>
        <taxon>Nostocales</taxon>
        <taxon>Nodulariaceae</taxon>
        <taxon>Chrysosporum</taxon>
    </lineage>
</organism>
<sequence>MGNYSRGIANYTKTITVIVVSCLITVLSWLYTPQAIALTQIKLFDLSYGDCPPELAEGSVISGGSARANCFIVTGKAQNSTYKTVYDADIFGRIYDVNNNPVLQNRTRLGSIPKVPPGVSDFNLRISVPANQPGPLKLKQFKASGFSAQVRR</sequence>
<evidence type="ECO:0000313" key="2">
    <source>
        <dbReference type="EMBL" id="MDH6060066.1"/>
    </source>
</evidence>
<name>A0AA43GRM5_9CYAN</name>
<keyword evidence="1" id="KW-1133">Transmembrane helix</keyword>
<comment type="caution">
    <text evidence="2">The sequence shown here is derived from an EMBL/GenBank/DDBJ whole genome shotgun (WGS) entry which is preliminary data.</text>
</comment>
<reference evidence="2 3" key="1">
    <citation type="journal article" date="2023" name="J. Phycol.">
        <title>Chrysosporum ovalisporum is synonymous with the true-branching cyanobacterium Umezakia natans (Nostocales/Aphanizomenonaceae).</title>
        <authorList>
            <person name="McGregor G.B."/>
            <person name="Sendall B.C."/>
            <person name="Niiyama Y."/>
            <person name="Tuji A."/>
            <person name="Willis A."/>
        </authorList>
    </citation>
    <scope>NUCLEOTIDE SEQUENCE [LARGE SCALE GENOMIC DNA]</scope>
    <source>
        <strain evidence="2 3">ANA360D</strain>
    </source>
</reference>
<keyword evidence="1" id="KW-0472">Membrane</keyword>
<dbReference type="AlphaFoldDB" id="A0AA43GRM5"/>
<evidence type="ECO:0000313" key="3">
    <source>
        <dbReference type="Proteomes" id="UP001159387"/>
    </source>
</evidence>
<dbReference type="Proteomes" id="UP001159387">
    <property type="component" value="Unassembled WGS sequence"/>
</dbReference>
<dbReference type="EMBL" id="JANQDH010000041">
    <property type="protein sequence ID" value="MDH6060066.1"/>
    <property type="molecule type" value="Genomic_DNA"/>
</dbReference>
<dbReference type="RefSeq" id="WP_280654077.1">
    <property type="nucleotide sequence ID" value="NZ_JANQDH010000041.1"/>
</dbReference>
<evidence type="ECO:0000256" key="1">
    <source>
        <dbReference type="SAM" id="Phobius"/>
    </source>
</evidence>
<keyword evidence="1" id="KW-0812">Transmembrane</keyword>
<keyword evidence="3" id="KW-1185">Reference proteome</keyword>